<keyword evidence="3 7" id="KW-0479">Metal-binding</keyword>
<keyword evidence="1 7" id="KW-0474">Menaquinone biosynthesis</keyword>
<keyword evidence="2 7" id="KW-0808">Transferase</keyword>
<feature type="region of interest" description="Disordered" evidence="8">
    <location>
        <begin position="353"/>
        <end position="372"/>
    </location>
</feature>
<gene>
    <name evidence="7 11" type="primary">menD</name>
    <name evidence="11" type="ORF">MWH26_11845</name>
</gene>
<dbReference type="PANTHER" id="PTHR42916">
    <property type="entry name" value="2-SUCCINYL-5-ENOLPYRUVYL-6-HYDROXY-3-CYCLOHEXENE-1-CARBOXYLATE SYNTHASE"/>
    <property type="match status" value="1"/>
</dbReference>
<evidence type="ECO:0000256" key="4">
    <source>
        <dbReference type="ARBA" id="ARBA00022842"/>
    </source>
</evidence>
<dbReference type="InterPro" id="IPR029035">
    <property type="entry name" value="DHS-like_NAD/FAD-binding_dom"/>
</dbReference>
<evidence type="ECO:0000259" key="9">
    <source>
        <dbReference type="Pfam" id="PF02775"/>
    </source>
</evidence>
<evidence type="ECO:0000256" key="8">
    <source>
        <dbReference type="SAM" id="MobiDB-lite"/>
    </source>
</evidence>
<keyword evidence="4 7" id="KW-0460">Magnesium</keyword>
<comment type="pathway">
    <text evidence="7">Quinol/quinone metabolism; menaquinone biosynthesis.</text>
</comment>
<sequence length="674" mass="72967">MSSLQAVHNIPEICAQLGITDVVLSPGSRCAPLTIAFARHPAITVRTVPDERAAAFIGLGLAQAQRRAVALVCTSGTAGLNYAPAVAEAYFQQIPLVVFTADRPPEWIDQLDGQTIRQADLYGAHAKGTFTFPADTSHTDAHWHAGRLVSEAIGMAEQFPAGPVQVNVPLREPFYPKAGEELQFEPVKVTRELPGRSLLPAALLHELREAIQTTSRVLVVAGQHPANAELLLAVRQFAAAYQVPVVGDLIANLHLPAAPYFDQRLRPLGRQDVFMAVPEPGLKQALKPELLITFGQSLISKALKLYLRTAKPAQHWHIQPAGAVADTFQSLTKVVRMEPADFFAVMSQEVSRGNAGGGSKANVSADPQNPSTDYGISSNPLVTSLTQQVTGSIPVDSTSSVELPGFEPAPTHTAVPDVTRVAVPPAPTGSFRLTWPGSGAHLSEAVASAKAAYLKPWLAAENWAEGFLREFMQQPHQPFNEFTAIYRALQLLPDRTALHLANSMAVRYANILGVPAGRTVEVFANRGTSGIDGCTSTAIGAALAQPGRPVVLLTGDVAFFYDRNAFWHNYPTPNLRVILLNNHAGGIFRLIDGPRQQPELEEFFETRQPLTAENTARDFHLRYHTARTFAELESALPVFFAPESGASLLEITTDSPTNAEFFEQYRAAVRSSFT</sequence>
<dbReference type="PANTHER" id="PTHR42916:SF1">
    <property type="entry name" value="PROTEIN PHYLLO, CHLOROPLASTIC"/>
    <property type="match status" value="1"/>
</dbReference>
<dbReference type="HAMAP" id="MF_01659">
    <property type="entry name" value="MenD"/>
    <property type="match status" value="1"/>
</dbReference>
<comment type="subunit">
    <text evidence="7">Homodimer.</text>
</comment>
<feature type="compositionally biased region" description="Polar residues" evidence="8">
    <location>
        <begin position="361"/>
        <end position="372"/>
    </location>
</feature>
<dbReference type="InterPro" id="IPR004433">
    <property type="entry name" value="MenaQ_synth_MenD"/>
</dbReference>
<evidence type="ECO:0000256" key="5">
    <source>
        <dbReference type="ARBA" id="ARBA00023052"/>
    </source>
</evidence>
<reference evidence="11 12" key="1">
    <citation type="submission" date="2022-04" db="EMBL/GenBank/DDBJ databases">
        <title>Hymenobacter sp. isolated from the air.</title>
        <authorList>
            <person name="Won M."/>
            <person name="Lee C.-M."/>
            <person name="Woen H.-Y."/>
            <person name="Kwon S.-W."/>
        </authorList>
    </citation>
    <scope>NUCLEOTIDE SEQUENCE [LARGE SCALE GENOMIC DNA]</scope>
    <source>
        <strain evidence="12">5516 S-25</strain>
    </source>
</reference>
<dbReference type="EC" id="2.2.1.9" evidence="7"/>
<keyword evidence="6 7" id="KW-0464">Manganese</keyword>
<comment type="pathway">
    <text evidence="7">Quinol/quinone metabolism; 1,4-dihydroxy-2-naphthoate biosynthesis; 1,4-dihydroxy-2-naphthoate from chorismate: step 2/7.</text>
</comment>
<accession>A0ABY4J4Y0</accession>
<dbReference type="CDD" id="cd02009">
    <property type="entry name" value="TPP_SHCHC_synthase"/>
    <property type="match status" value="1"/>
</dbReference>
<evidence type="ECO:0000256" key="7">
    <source>
        <dbReference type="HAMAP-Rule" id="MF_01659"/>
    </source>
</evidence>
<keyword evidence="5 7" id="KW-0786">Thiamine pyrophosphate</keyword>
<dbReference type="Gene3D" id="3.40.50.1220">
    <property type="entry name" value="TPP-binding domain"/>
    <property type="match status" value="1"/>
</dbReference>
<comment type="catalytic activity">
    <reaction evidence="7">
        <text>isochorismate + 2-oxoglutarate + H(+) = 5-enolpyruvoyl-6-hydroxy-2-succinyl-cyclohex-3-ene-1-carboxylate + CO2</text>
        <dbReference type="Rhea" id="RHEA:25593"/>
        <dbReference type="ChEBI" id="CHEBI:15378"/>
        <dbReference type="ChEBI" id="CHEBI:16526"/>
        <dbReference type="ChEBI" id="CHEBI:16810"/>
        <dbReference type="ChEBI" id="CHEBI:29780"/>
        <dbReference type="ChEBI" id="CHEBI:58818"/>
        <dbReference type="EC" id="2.2.1.9"/>
    </reaction>
</comment>
<comment type="cofactor">
    <cofactor evidence="7">
        <name>thiamine diphosphate</name>
        <dbReference type="ChEBI" id="CHEBI:58937"/>
    </cofactor>
    <text evidence="7">Binds 1 thiamine pyrophosphate per subunit.</text>
</comment>
<evidence type="ECO:0000256" key="2">
    <source>
        <dbReference type="ARBA" id="ARBA00022679"/>
    </source>
</evidence>
<proteinExistence type="inferred from homology"/>
<feature type="domain" description="Thiamine pyrophosphate enzyme N-terminal TPP-binding" evidence="10">
    <location>
        <begin position="10"/>
        <end position="110"/>
    </location>
</feature>
<evidence type="ECO:0000256" key="3">
    <source>
        <dbReference type="ARBA" id="ARBA00022723"/>
    </source>
</evidence>
<evidence type="ECO:0000259" key="10">
    <source>
        <dbReference type="Pfam" id="PF02776"/>
    </source>
</evidence>
<evidence type="ECO:0000313" key="11">
    <source>
        <dbReference type="EMBL" id="UPL47887.1"/>
    </source>
</evidence>
<protein>
    <recommendedName>
        <fullName evidence="7">2-succinyl-5-enolpyruvyl-6-hydroxy-3-cyclohexene-1-carboxylate synthase</fullName>
        <shortName evidence="7">SEPHCHC synthase</shortName>
        <ecNumber evidence="7">2.2.1.9</ecNumber>
    </recommendedName>
    <alternativeName>
        <fullName evidence="7">Menaquinone biosynthesis protein MenD</fullName>
    </alternativeName>
</protein>
<evidence type="ECO:0000313" key="12">
    <source>
        <dbReference type="Proteomes" id="UP000829647"/>
    </source>
</evidence>
<dbReference type="Pfam" id="PF02775">
    <property type="entry name" value="TPP_enzyme_C"/>
    <property type="match status" value="1"/>
</dbReference>
<dbReference type="SUPFAM" id="SSF52467">
    <property type="entry name" value="DHS-like NAD/FAD-binding domain"/>
    <property type="match status" value="1"/>
</dbReference>
<evidence type="ECO:0000256" key="6">
    <source>
        <dbReference type="ARBA" id="ARBA00023211"/>
    </source>
</evidence>
<organism evidence="11 12">
    <name type="scientific">Hymenobacter sublimis</name>
    <dbReference type="NCBI Taxonomy" id="2933777"/>
    <lineage>
        <taxon>Bacteria</taxon>
        <taxon>Pseudomonadati</taxon>
        <taxon>Bacteroidota</taxon>
        <taxon>Cytophagia</taxon>
        <taxon>Cytophagales</taxon>
        <taxon>Hymenobacteraceae</taxon>
        <taxon>Hymenobacter</taxon>
    </lineage>
</organism>
<dbReference type="InterPro" id="IPR011766">
    <property type="entry name" value="TPP_enzyme_TPP-bd"/>
</dbReference>
<dbReference type="RefSeq" id="WP_247974455.1">
    <property type="nucleotide sequence ID" value="NZ_CP095848.1"/>
</dbReference>
<comment type="cofactor">
    <cofactor evidence="7">
        <name>Mg(2+)</name>
        <dbReference type="ChEBI" id="CHEBI:18420"/>
    </cofactor>
    <cofactor evidence="7">
        <name>Mn(2+)</name>
        <dbReference type="ChEBI" id="CHEBI:29035"/>
    </cofactor>
</comment>
<dbReference type="SUPFAM" id="SSF52518">
    <property type="entry name" value="Thiamin diphosphate-binding fold (THDP-binding)"/>
    <property type="match status" value="2"/>
</dbReference>
<dbReference type="GO" id="GO:0070204">
    <property type="term" value="F:2-succinyl-5-enolpyruvyl-6-hydroxy-3-cyclohexene-1-carboxylic-acid synthase activity"/>
    <property type="evidence" value="ECO:0007669"/>
    <property type="project" value="UniProtKB-EC"/>
</dbReference>
<feature type="domain" description="Thiamine pyrophosphate enzyme TPP-binding" evidence="9">
    <location>
        <begin position="535"/>
        <end position="650"/>
    </location>
</feature>
<dbReference type="Proteomes" id="UP000829647">
    <property type="component" value="Chromosome"/>
</dbReference>
<dbReference type="InterPro" id="IPR029061">
    <property type="entry name" value="THDP-binding"/>
</dbReference>
<dbReference type="InterPro" id="IPR012001">
    <property type="entry name" value="Thiamin_PyroP_enz_TPP-bd_dom"/>
</dbReference>
<dbReference type="Pfam" id="PF02776">
    <property type="entry name" value="TPP_enzyme_N"/>
    <property type="match status" value="1"/>
</dbReference>
<evidence type="ECO:0000256" key="1">
    <source>
        <dbReference type="ARBA" id="ARBA00022428"/>
    </source>
</evidence>
<dbReference type="CDD" id="cd07037">
    <property type="entry name" value="TPP_PYR_MenD"/>
    <property type="match status" value="1"/>
</dbReference>
<dbReference type="Gene3D" id="3.40.50.970">
    <property type="match status" value="2"/>
</dbReference>
<comment type="similarity">
    <text evidence="7">Belongs to the TPP enzyme family. MenD subfamily.</text>
</comment>
<dbReference type="NCBIfam" id="TIGR00173">
    <property type="entry name" value="menD"/>
    <property type="match status" value="1"/>
</dbReference>
<dbReference type="EMBL" id="CP095848">
    <property type="protein sequence ID" value="UPL47887.1"/>
    <property type="molecule type" value="Genomic_DNA"/>
</dbReference>
<name>A0ABY4J4Y0_9BACT</name>
<comment type="function">
    <text evidence="7">Catalyzes the thiamine diphosphate-dependent decarboxylation of 2-oxoglutarate and the subsequent addition of the resulting succinic semialdehyde-thiamine pyrophosphate anion to isochorismate to yield 2-succinyl-5-enolpyruvyl-6-hydroxy-3-cyclohexene-1-carboxylate (SEPHCHC).</text>
</comment>
<keyword evidence="12" id="KW-1185">Reference proteome</keyword>